<dbReference type="Pfam" id="PF01390">
    <property type="entry name" value="SEA"/>
    <property type="match status" value="1"/>
</dbReference>
<keyword evidence="10" id="KW-0812">Transmembrane</keyword>
<gene>
    <name evidence="12" type="ORF">MATL_G00012370</name>
</gene>
<dbReference type="InterPro" id="IPR000082">
    <property type="entry name" value="SEA_dom"/>
</dbReference>
<evidence type="ECO:0000313" key="13">
    <source>
        <dbReference type="Proteomes" id="UP001046870"/>
    </source>
</evidence>
<comment type="caution">
    <text evidence="12">The sequence shown here is derived from an EMBL/GenBank/DDBJ whole genome shotgun (WGS) entry which is preliminary data.</text>
</comment>
<feature type="transmembrane region" description="Helical" evidence="10">
    <location>
        <begin position="384"/>
        <end position="409"/>
    </location>
</feature>
<keyword evidence="3" id="KW-0245">EGF-like domain</keyword>
<evidence type="ECO:0000256" key="2">
    <source>
        <dbReference type="ARBA" id="ARBA00022475"/>
    </source>
</evidence>
<feature type="compositionally biased region" description="Low complexity" evidence="9">
    <location>
        <begin position="55"/>
        <end position="72"/>
    </location>
</feature>
<evidence type="ECO:0000256" key="3">
    <source>
        <dbReference type="ARBA" id="ARBA00022536"/>
    </source>
</evidence>
<evidence type="ECO:0000256" key="7">
    <source>
        <dbReference type="ARBA" id="ARBA00023157"/>
    </source>
</evidence>
<evidence type="ECO:0000256" key="1">
    <source>
        <dbReference type="ARBA" id="ARBA00004236"/>
    </source>
</evidence>
<reference evidence="12" key="1">
    <citation type="submission" date="2021-01" db="EMBL/GenBank/DDBJ databases">
        <authorList>
            <person name="Zahm M."/>
            <person name="Roques C."/>
            <person name="Cabau C."/>
            <person name="Klopp C."/>
            <person name="Donnadieu C."/>
            <person name="Jouanno E."/>
            <person name="Lampietro C."/>
            <person name="Louis A."/>
            <person name="Herpin A."/>
            <person name="Echchiki A."/>
            <person name="Berthelot C."/>
            <person name="Parey E."/>
            <person name="Roest-Crollius H."/>
            <person name="Braasch I."/>
            <person name="Postlethwait J."/>
            <person name="Bobe J."/>
            <person name="Montfort J."/>
            <person name="Bouchez O."/>
            <person name="Begum T."/>
            <person name="Mejri S."/>
            <person name="Adams A."/>
            <person name="Chen W.-J."/>
            <person name="Guiguen Y."/>
        </authorList>
    </citation>
    <scope>NUCLEOTIDE SEQUENCE</scope>
    <source>
        <strain evidence="12">YG-15Mar2019-1</strain>
        <tissue evidence="12">Brain</tissue>
    </source>
</reference>
<feature type="compositionally biased region" description="Low complexity" evidence="9">
    <location>
        <begin position="113"/>
        <end position="138"/>
    </location>
</feature>
<feature type="region of interest" description="Disordered" evidence="9">
    <location>
        <begin position="16"/>
        <end position="169"/>
    </location>
</feature>
<name>A0A9D3TJQ8_MEGAT</name>
<dbReference type="Proteomes" id="UP001046870">
    <property type="component" value="Chromosome 1"/>
</dbReference>
<keyword evidence="10" id="KW-1133">Transmembrane helix</keyword>
<dbReference type="PANTHER" id="PTHR24037">
    <property type="entry name" value="HEART DEVELOPMENT PROTEIN WITH EGF-LIKE DOMAINS 1"/>
    <property type="match status" value="1"/>
</dbReference>
<dbReference type="InterPro" id="IPR036364">
    <property type="entry name" value="SEA_dom_sf"/>
</dbReference>
<dbReference type="PANTHER" id="PTHR24037:SF7">
    <property type="entry name" value="FLOCCULATION PROTEIN FLO11 ISOFORM X1-RELATED"/>
    <property type="match status" value="1"/>
</dbReference>
<keyword evidence="2" id="KW-1003">Cell membrane</keyword>
<dbReference type="OrthoDB" id="8938333at2759"/>
<sequence>MPSNTTSNVSMEATTIAGQSHNTTTIPPQSTPSMPSNTTSNVSMEATTTAGQSHNATTTPAANTTMTPSASMGNTSTEMAPTTPSINSTSHPGNTSMSAPTPTTASIPEDTNHTTPHQTTTTGSNTTTVSTNDTSNTTAIPSTSSPTNGTNNATTIPITTVRPTNRPQACSSNPCPFDSICVEMFSTFTCRCLAGSFFDKGSCVPAKVFPGDLHLTKLEFTEKMSDTSSREFQETALKIEEMLRKALKTQNGYIKSTVLQLRKGSVIATVDNIYDRSSNATQNTSTTAINEFISTCGSNCGPLENATFKETALCQQNPSPCDTDTTECSSGNGGIASCTCKSGYISSQFSNTSCMACPSGQKAVNNMCVPCPFGYAGFNCSDSALLAVVVISCVLGGLLLILLLVFLFCCCRTSHKEISYNSPYPAHEVQGQWSTQQMPKIPRATANPNWEPTQLEMTESGSTRALVAKDRPRNGAMALYDVSTDDLRTFKDKNPSRYSYLVQGQDNPYFVADEERGTK</sequence>
<feature type="compositionally biased region" description="Low complexity" evidence="9">
    <location>
        <begin position="95"/>
        <end position="106"/>
    </location>
</feature>
<dbReference type="InterPro" id="IPR000742">
    <property type="entry name" value="EGF"/>
</dbReference>
<feature type="compositionally biased region" description="Polar residues" evidence="9">
    <location>
        <begin position="73"/>
        <end position="94"/>
    </location>
</feature>
<feature type="compositionally biased region" description="Polar residues" evidence="9">
    <location>
        <begin position="45"/>
        <end position="54"/>
    </location>
</feature>
<keyword evidence="8" id="KW-0325">Glycoprotein</keyword>
<evidence type="ECO:0000259" key="11">
    <source>
        <dbReference type="PROSITE" id="PS50024"/>
    </source>
</evidence>
<comment type="subcellular location">
    <subcellularLocation>
        <location evidence="1">Cell membrane</location>
    </subcellularLocation>
</comment>
<keyword evidence="4" id="KW-0732">Signal</keyword>
<keyword evidence="13" id="KW-1185">Reference proteome</keyword>
<evidence type="ECO:0000256" key="6">
    <source>
        <dbReference type="ARBA" id="ARBA00023136"/>
    </source>
</evidence>
<feature type="compositionally biased region" description="Low complexity" evidence="9">
    <location>
        <begin position="31"/>
        <end position="44"/>
    </location>
</feature>
<dbReference type="EMBL" id="JAFDVH010000001">
    <property type="protein sequence ID" value="KAG7492159.1"/>
    <property type="molecule type" value="Genomic_DNA"/>
</dbReference>
<dbReference type="SMART" id="SM00181">
    <property type="entry name" value="EGF"/>
    <property type="match status" value="2"/>
</dbReference>
<evidence type="ECO:0000256" key="5">
    <source>
        <dbReference type="ARBA" id="ARBA00022737"/>
    </source>
</evidence>
<evidence type="ECO:0000313" key="12">
    <source>
        <dbReference type="EMBL" id="KAG7492159.1"/>
    </source>
</evidence>
<feature type="domain" description="SEA" evidence="11">
    <location>
        <begin position="205"/>
        <end position="320"/>
    </location>
</feature>
<dbReference type="AlphaFoldDB" id="A0A9D3TJQ8"/>
<evidence type="ECO:0000256" key="10">
    <source>
        <dbReference type="SAM" id="Phobius"/>
    </source>
</evidence>
<dbReference type="GO" id="GO:0005886">
    <property type="term" value="C:plasma membrane"/>
    <property type="evidence" value="ECO:0007669"/>
    <property type="project" value="UniProtKB-SubCell"/>
</dbReference>
<accession>A0A9D3TJQ8</accession>
<protein>
    <recommendedName>
        <fullName evidence="11">SEA domain-containing protein</fullName>
    </recommendedName>
</protein>
<feature type="compositionally biased region" description="Polar residues" evidence="9">
    <location>
        <begin position="16"/>
        <end position="28"/>
    </location>
</feature>
<dbReference type="PROSITE" id="PS50024">
    <property type="entry name" value="SEA"/>
    <property type="match status" value="1"/>
</dbReference>
<evidence type="ECO:0000256" key="4">
    <source>
        <dbReference type="ARBA" id="ARBA00022729"/>
    </source>
</evidence>
<keyword evidence="5" id="KW-0677">Repeat</keyword>
<keyword evidence="6 10" id="KW-0472">Membrane</keyword>
<organism evidence="12 13">
    <name type="scientific">Megalops atlanticus</name>
    <name type="common">Tarpon</name>
    <name type="synonym">Clupea gigantea</name>
    <dbReference type="NCBI Taxonomy" id="7932"/>
    <lineage>
        <taxon>Eukaryota</taxon>
        <taxon>Metazoa</taxon>
        <taxon>Chordata</taxon>
        <taxon>Craniata</taxon>
        <taxon>Vertebrata</taxon>
        <taxon>Euteleostomi</taxon>
        <taxon>Actinopterygii</taxon>
        <taxon>Neopterygii</taxon>
        <taxon>Teleostei</taxon>
        <taxon>Elopiformes</taxon>
        <taxon>Megalopidae</taxon>
        <taxon>Megalops</taxon>
    </lineage>
</organism>
<dbReference type="SUPFAM" id="SSF82671">
    <property type="entry name" value="SEA domain"/>
    <property type="match status" value="1"/>
</dbReference>
<dbReference type="SMART" id="SM00200">
    <property type="entry name" value="SEA"/>
    <property type="match status" value="1"/>
</dbReference>
<feature type="compositionally biased region" description="Polar residues" evidence="9">
    <location>
        <begin position="139"/>
        <end position="169"/>
    </location>
</feature>
<evidence type="ECO:0000256" key="8">
    <source>
        <dbReference type="ARBA" id="ARBA00023180"/>
    </source>
</evidence>
<dbReference type="Gene3D" id="3.30.70.960">
    <property type="entry name" value="SEA domain"/>
    <property type="match status" value="1"/>
</dbReference>
<keyword evidence="7" id="KW-1015">Disulfide bond</keyword>
<evidence type="ECO:0000256" key="9">
    <source>
        <dbReference type="SAM" id="MobiDB-lite"/>
    </source>
</evidence>
<proteinExistence type="predicted"/>